<dbReference type="AlphaFoldDB" id="A0A0K1ESR9"/>
<accession>A0A0K1ESR9</accession>
<feature type="transmembrane region" description="Helical" evidence="1">
    <location>
        <begin position="12"/>
        <end position="35"/>
    </location>
</feature>
<name>A0A0K1ESR9_CHOCO</name>
<keyword evidence="1" id="KW-1133">Transmembrane helix</keyword>
<protein>
    <submittedName>
        <fullName evidence="2">Uncharacterized protein</fullName>
    </submittedName>
</protein>
<keyword evidence="1" id="KW-0812">Transmembrane</keyword>
<organism evidence="2 3">
    <name type="scientific">Chondromyces crocatus</name>
    <dbReference type="NCBI Taxonomy" id="52"/>
    <lineage>
        <taxon>Bacteria</taxon>
        <taxon>Pseudomonadati</taxon>
        <taxon>Myxococcota</taxon>
        <taxon>Polyangia</taxon>
        <taxon>Polyangiales</taxon>
        <taxon>Polyangiaceae</taxon>
        <taxon>Chondromyces</taxon>
    </lineage>
</organism>
<keyword evidence="1" id="KW-0472">Membrane</keyword>
<dbReference type="EMBL" id="CP012159">
    <property type="protein sequence ID" value="AKT43980.1"/>
    <property type="molecule type" value="Genomic_DNA"/>
</dbReference>
<sequence>MSATNELEDKSWSAVKLVGLGAVTLVVVFTILFSISPFTPKLVFNPSPWGHLKPPIEAGK</sequence>
<evidence type="ECO:0000313" key="3">
    <source>
        <dbReference type="Proteomes" id="UP000067626"/>
    </source>
</evidence>
<dbReference type="Proteomes" id="UP000067626">
    <property type="component" value="Chromosome"/>
</dbReference>
<dbReference type="RefSeq" id="WP_050435377.1">
    <property type="nucleotide sequence ID" value="NZ_CP012159.1"/>
</dbReference>
<evidence type="ECO:0000256" key="1">
    <source>
        <dbReference type="SAM" id="Phobius"/>
    </source>
</evidence>
<keyword evidence="3" id="KW-1185">Reference proteome</keyword>
<evidence type="ECO:0000313" key="2">
    <source>
        <dbReference type="EMBL" id="AKT43980.1"/>
    </source>
</evidence>
<gene>
    <name evidence="2" type="ORF">CMC5_082180</name>
</gene>
<proteinExistence type="predicted"/>
<reference evidence="2 3" key="1">
    <citation type="submission" date="2015-07" db="EMBL/GenBank/DDBJ databases">
        <title>Genome analysis of myxobacterium Chondromyces crocatus Cm c5 reveals a high potential for natural compound synthesis and the genetic basis for the loss of fruiting body formation.</title>
        <authorList>
            <person name="Zaburannyi N."/>
            <person name="Bunk B."/>
            <person name="Maier J."/>
            <person name="Overmann J."/>
            <person name="Mueller R."/>
        </authorList>
    </citation>
    <scope>NUCLEOTIDE SEQUENCE [LARGE SCALE GENOMIC DNA]</scope>
    <source>
        <strain evidence="2 3">Cm c5</strain>
    </source>
</reference>
<dbReference type="KEGG" id="ccro:CMC5_082180"/>